<dbReference type="InterPro" id="IPR051149">
    <property type="entry name" value="Spindly/BICDR_Dynein_Adapter"/>
</dbReference>
<organism evidence="4 5">
    <name type="scientific">Acanthosepion pharaonis</name>
    <name type="common">Pharaoh cuttlefish</name>
    <name type="synonym">Sepia pharaonis</name>
    <dbReference type="NCBI Taxonomy" id="158019"/>
    <lineage>
        <taxon>Eukaryota</taxon>
        <taxon>Metazoa</taxon>
        <taxon>Spiralia</taxon>
        <taxon>Lophotrochozoa</taxon>
        <taxon>Mollusca</taxon>
        <taxon>Cephalopoda</taxon>
        <taxon>Coleoidea</taxon>
        <taxon>Decapodiformes</taxon>
        <taxon>Sepiida</taxon>
        <taxon>Sepiina</taxon>
        <taxon>Sepiidae</taxon>
        <taxon>Acanthosepion</taxon>
    </lineage>
</organism>
<accession>A0A812EG02</accession>
<sequence length="670" mass="77424">MLTFLLEITSLARALPIKSVAKLQKVIKLNNQPVNLKVIEVFCGKMNGNQGKSLNLMDELANAGFGPSKVDSSSEDFTTSFLNIENPDYTQLKRIEILEKQLENEQKLTTQAAELGMQLLQENNELKDKVENLFRNIAKAEEERESEKHALKLRLDNKDYMEQQYNEEISHLKGEVSKIKQDLETAEKTETTLTRQLKSMEYSAEQFQLREQQLTTTIEHLEQLLQEKADQALHNASVNFGQMDKSNTEEIIVMQQEIIELQNNNTSLKSQLISHEANMKRLQEELTLCQQSKEKKEQEIDEMKSEMNSYHKTLEIARTEILDLKAQLHAAQIENHSHKDRGNSLFSEVEDRRVLAEKTVATLQRNYQALKERYDVEKQQHHKLKMQAVSLLHMNSGKVSEDYVKQLNSMLQQAKNELHELQEKVRNYQKNEAQQTEKMVKIQETFGTNENRDFIEFLNSLSNIKQKELEELKVKLNDMEMQYLQETNKVVNYIKKLRLSEEEAQSLRCANMKLKLKVEELMMKYNPDELTEEKSLQKTCVEKIPLGPAENIAKSLMNQKPRRRTQSKVPVENQAQTRAQQIAALVRCGAINPIDVLKETHKAKKTVSLSSEVTVIDNDGNEEKKVNLVDENVPTKLERRRPPQGKLAPPDKIIEVKSPVHGRRADCKQQ</sequence>
<dbReference type="EMBL" id="CAHIKZ030005169">
    <property type="protein sequence ID" value="CAE1320291.1"/>
    <property type="molecule type" value="Genomic_DNA"/>
</dbReference>
<keyword evidence="1 2" id="KW-0175">Coiled coil</keyword>
<feature type="coiled-coil region" evidence="2">
    <location>
        <begin position="95"/>
        <end position="489"/>
    </location>
</feature>
<feature type="region of interest" description="Disordered" evidence="3">
    <location>
        <begin position="632"/>
        <end position="670"/>
    </location>
</feature>
<evidence type="ECO:0000313" key="5">
    <source>
        <dbReference type="Proteomes" id="UP000597762"/>
    </source>
</evidence>
<evidence type="ECO:0000256" key="1">
    <source>
        <dbReference type="ARBA" id="ARBA00023054"/>
    </source>
</evidence>
<dbReference type="PANTHER" id="PTHR32123">
    <property type="entry name" value="BICD FAMILY-LIKE CARGO ADAPTER"/>
    <property type="match status" value="1"/>
</dbReference>
<evidence type="ECO:0000256" key="2">
    <source>
        <dbReference type="SAM" id="Coils"/>
    </source>
</evidence>
<comment type="caution">
    <text evidence="4">The sequence shown here is derived from an EMBL/GenBank/DDBJ whole genome shotgun (WGS) entry which is preliminary data.</text>
</comment>
<name>A0A812EG02_ACAPH</name>
<protein>
    <recommendedName>
        <fullName evidence="6">Protein Spindly</fullName>
    </recommendedName>
</protein>
<evidence type="ECO:0008006" key="6">
    <source>
        <dbReference type="Google" id="ProtNLM"/>
    </source>
</evidence>
<evidence type="ECO:0000313" key="4">
    <source>
        <dbReference type="EMBL" id="CAE1320291.1"/>
    </source>
</evidence>
<reference evidence="4" key="1">
    <citation type="submission" date="2021-01" db="EMBL/GenBank/DDBJ databases">
        <authorList>
            <person name="Li R."/>
            <person name="Bekaert M."/>
        </authorList>
    </citation>
    <scope>NUCLEOTIDE SEQUENCE</scope>
    <source>
        <strain evidence="4">Farmed</strain>
    </source>
</reference>
<dbReference type="Proteomes" id="UP000597762">
    <property type="component" value="Unassembled WGS sequence"/>
</dbReference>
<dbReference type="OrthoDB" id="2121607at2759"/>
<gene>
    <name evidence="4" type="ORF">SPHA_70657</name>
</gene>
<evidence type="ECO:0000256" key="3">
    <source>
        <dbReference type="SAM" id="MobiDB-lite"/>
    </source>
</evidence>
<dbReference type="AlphaFoldDB" id="A0A812EG02"/>
<keyword evidence="5" id="KW-1185">Reference proteome</keyword>
<proteinExistence type="predicted"/>
<dbReference type="PANTHER" id="PTHR32123:SF9">
    <property type="entry name" value="PROTEIN SPINDLY"/>
    <property type="match status" value="1"/>
</dbReference>